<feature type="active site" description="Proton donor" evidence="3">
    <location>
        <position position="161"/>
    </location>
</feature>
<dbReference type="EMBL" id="LROR01000066">
    <property type="protein sequence ID" value="OBR91950.1"/>
    <property type="molecule type" value="Genomic_DNA"/>
</dbReference>
<dbReference type="GO" id="GO:0006525">
    <property type="term" value="P:arginine metabolic process"/>
    <property type="evidence" value="ECO:0007669"/>
    <property type="project" value="TreeGrafter"/>
</dbReference>
<dbReference type="SUPFAM" id="SSF55909">
    <property type="entry name" value="Pentein"/>
    <property type="match status" value="1"/>
</dbReference>
<dbReference type="EC" id="3.5.3.18" evidence="4"/>
<keyword evidence="2 4" id="KW-0378">Hydrolase</keyword>
<dbReference type="Proteomes" id="UP000077384">
    <property type="component" value="Unassembled WGS sequence"/>
</dbReference>
<dbReference type="PANTHER" id="PTHR12737">
    <property type="entry name" value="DIMETHYLARGININE DIMETHYLAMINOHYDROLASE"/>
    <property type="match status" value="1"/>
</dbReference>
<dbReference type="PANTHER" id="PTHR12737:SF9">
    <property type="entry name" value="DIMETHYLARGININASE"/>
    <property type="match status" value="1"/>
</dbReference>
<keyword evidence="7" id="KW-1185">Reference proteome</keyword>
<comment type="caution">
    <text evidence="4">The sequence shown here is derived from an EMBL/GenBank/DDBJ whole genome shotgun (WGS) entry which is preliminary data.</text>
</comment>
<protein>
    <submittedName>
        <fullName evidence="4">N(G),N(G)-dimethylarginine dimethylaminohydrolase</fullName>
        <ecNumber evidence="4">3.5.3.18</ecNumber>
    </submittedName>
</protein>
<sequence length="262" mass="29235">MIKNVIVRKPSKNFADGITTSNLGKPDYKKALKQHEQYIKALEKCGCNVTILDADEKYPDSTFVEDVAIVTEKCAIITKPGAESRKGEEKEIIDVLKKFYNNIEFLSGDACLDGGDILRFENHFYIGQSKRTNAEGAKQLTEILNKYGYTASTVPVKKILHLKTGIVYLGKNTFIGTGEFIDNDSFKDFKIINVDDDEAYSANCIMMNDNLIIPKGFKKSKKNLVDAGYKIVEVEMSEFEKMDGGLTCLSLRIPVSAANNLE</sequence>
<comment type="similarity">
    <text evidence="1">Belongs to the DDAH family.</text>
</comment>
<dbReference type="FunFam" id="3.75.10.10:FF:000004">
    <property type="entry name" value="N(G),N(G)-dimethylarginine dimethylaminohydrolase 1"/>
    <property type="match status" value="1"/>
</dbReference>
<evidence type="ECO:0000313" key="7">
    <source>
        <dbReference type="Proteomes" id="UP000093694"/>
    </source>
</evidence>
<dbReference type="GO" id="GO:0016403">
    <property type="term" value="F:dimethylargininase activity"/>
    <property type="evidence" value="ECO:0007669"/>
    <property type="project" value="UniProtKB-EC"/>
</dbReference>
<reference evidence="4 6" key="1">
    <citation type="journal article" date="2015" name="Biotechnol. Bioeng.">
        <title>Genome sequence and phenotypic characterization of Caulobacter segnis.</title>
        <authorList>
            <person name="Patel S."/>
            <person name="Fletcher B."/>
            <person name="Scott D.C."/>
            <person name="Ely B."/>
        </authorList>
    </citation>
    <scope>NUCLEOTIDE SEQUENCE [LARGE SCALE GENOMIC DNA]</scope>
    <source>
        <strain evidence="4 6">PS02</strain>
    </source>
</reference>
<dbReference type="PATRIC" id="fig|1705578.3.peg.3223"/>
<gene>
    <name evidence="5" type="ORF">CLCOS_32580</name>
    <name evidence="4" type="ORF">WX73_03160</name>
</gene>
<dbReference type="Gene3D" id="3.75.10.10">
    <property type="entry name" value="L-arginine/glycine Amidinotransferase, Chain A"/>
    <property type="match status" value="1"/>
</dbReference>
<evidence type="ECO:0000313" key="6">
    <source>
        <dbReference type="Proteomes" id="UP000077384"/>
    </source>
</evidence>
<evidence type="ECO:0000256" key="2">
    <source>
        <dbReference type="ARBA" id="ARBA00022801"/>
    </source>
</evidence>
<dbReference type="AlphaFoldDB" id="A0A168N597"/>
<dbReference type="RefSeq" id="WP_063602503.1">
    <property type="nucleotide sequence ID" value="NZ_LITQ01000047.1"/>
</dbReference>
<proteinExistence type="inferred from homology"/>
<evidence type="ECO:0000256" key="3">
    <source>
        <dbReference type="PIRSR" id="PIRSR633199-1"/>
    </source>
</evidence>
<dbReference type="Proteomes" id="UP000093694">
    <property type="component" value="Unassembled WGS sequence"/>
</dbReference>
<dbReference type="GO" id="GO:0000052">
    <property type="term" value="P:citrulline metabolic process"/>
    <property type="evidence" value="ECO:0007669"/>
    <property type="project" value="TreeGrafter"/>
</dbReference>
<evidence type="ECO:0000256" key="1">
    <source>
        <dbReference type="ARBA" id="ARBA00008532"/>
    </source>
</evidence>
<evidence type="ECO:0000313" key="5">
    <source>
        <dbReference type="EMBL" id="OBR91950.1"/>
    </source>
</evidence>
<organism evidence="4 6">
    <name type="scientific">Clostridium coskatii</name>
    <dbReference type="NCBI Taxonomy" id="1705578"/>
    <lineage>
        <taxon>Bacteria</taxon>
        <taxon>Bacillati</taxon>
        <taxon>Bacillota</taxon>
        <taxon>Clostridia</taxon>
        <taxon>Eubacteriales</taxon>
        <taxon>Clostridiaceae</taxon>
        <taxon>Clostridium</taxon>
    </lineage>
</organism>
<dbReference type="GO" id="GO:0045429">
    <property type="term" value="P:positive regulation of nitric oxide biosynthetic process"/>
    <property type="evidence" value="ECO:0007669"/>
    <property type="project" value="TreeGrafter"/>
</dbReference>
<dbReference type="InterPro" id="IPR033199">
    <property type="entry name" value="DDAH-like"/>
</dbReference>
<dbReference type="Pfam" id="PF19420">
    <property type="entry name" value="DDAH_eukar"/>
    <property type="match status" value="1"/>
</dbReference>
<accession>A0A168N597</accession>
<dbReference type="EMBL" id="LITQ01000047">
    <property type="protein sequence ID" value="OAA85789.1"/>
    <property type="molecule type" value="Genomic_DNA"/>
</dbReference>
<name>A0A168N597_9CLOT</name>
<reference evidence="5 7" key="2">
    <citation type="journal article" date="2016" name="Front. Microbiol.">
        <title>Industrial Acetogenic Biocatalysts: A Comparative Metabolic and Genomic Analysis.</title>
        <authorList>
            <person name="Bengelsdorf F."/>
            <person name="Poehlein A."/>
            <person name="Sonja S."/>
            <person name="Erz C."/>
            <person name="Hummel T."/>
            <person name="Hoffmeister S."/>
            <person name="Daniel R."/>
            <person name="Durre P."/>
        </authorList>
    </citation>
    <scope>NUCLEOTIDE SEQUENCE [LARGE SCALE GENOMIC DNA]</scope>
    <source>
        <strain evidence="5 7">PTA-10522</strain>
    </source>
</reference>
<feature type="active site" description="Nucleophile" evidence="3">
    <location>
        <position position="248"/>
    </location>
</feature>
<dbReference type="GO" id="GO:0016597">
    <property type="term" value="F:amino acid binding"/>
    <property type="evidence" value="ECO:0007669"/>
    <property type="project" value="TreeGrafter"/>
</dbReference>
<evidence type="ECO:0000313" key="4">
    <source>
        <dbReference type="EMBL" id="OAA85789.1"/>
    </source>
</evidence>